<protein>
    <submittedName>
        <fullName evidence="2">Uncharacterized protein</fullName>
    </submittedName>
</protein>
<evidence type="ECO:0000313" key="2">
    <source>
        <dbReference type="EMBL" id="KAE8343838.1"/>
    </source>
</evidence>
<evidence type="ECO:0000256" key="1">
    <source>
        <dbReference type="SAM" id="MobiDB-lite"/>
    </source>
</evidence>
<gene>
    <name evidence="2" type="ORF">BDV24DRAFT_128307</name>
</gene>
<accession>A0A5N6YF48</accession>
<organism evidence="2">
    <name type="scientific">Aspergillus arachidicola</name>
    <dbReference type="NCBI Taxonomy" id="656916"/>
    <lineage>
        <taxon>Eukaryota</taxon>
        <taxon>Fungi</taxon>
        <taxon>Dikarya</taxon>
        <taxon>Ascomycota</taxon>
        <taxon>Pezizomycotina</taxon>
        <taxon>Eurotiomycetes</taxon>
        <taxon>Eurotiomycetidae</taxon>
        <taxon>Eurotiales</taxon>
        <taxon>Aspergillaceae</taxon>
        <taxon>Aspergillus</taxon>
        <taxon>Aspergillus subgen. Circumdati</taxon>
    </lineage>
</organism>
<dbReference type="Proteomes" id="UP000325558">
    <property type="component" value="Unassembled WGS sequence"/>
</dbReference>
<dbReference type="EMBL" id="ML737127">
    <property type="protein sequence ID" value="KAE8343838.1"/>
    <property type="molecule type" value="Genomic_DNA"/>
</dbReference>
<feature type="compositionally biased region" description="Polar residues" evidence="1">
    <location>
        <begin position="1"/>
        <end position="21"/>
    </location>
</feature>
<reference evidence="2" key="1">
    <citation type="submission" date="2019-04" db="EMBL/GenBank/DDBJ databases">
        <title>Friends and foes A comparative genomics study of 23 Aspergillus species from section Flavi.</title>
        <authorList>
            <consortium name="DOE Joint Genome Institute"/>
            <person name="Kjaerbolling I."/>
            <person name="Vesth T."/>
            <person name="Frisvad J.C."/>
            <person name="Nybo J.L."/>
            <person name="Theobald S."/>
            <person name="Kildgaard S."/>
            <person name="Isbrandt T."/>
            <person name="Kuo A."/>
            <person name="Sato A."/>
            <person name="Lyhne E.K."/>
            <person name="Kogle M.E."/>
            <person name="Wiebenga A."/>
            <person name="Kun R.S."/>
            <person name="Lubbers R.J."/>
            <person name="Makela M.R."/>
            <person name="Barry K."/>
            <person name="Chovatia M."/>
            <person name="Clum A."/>
            <person name="Daum C."/>
            <person name="Haridas S."/>
            <person name="He G."/>
            <person name="LaButti K."/>
            <person name="Lipzen A."/>
            <person name="Mondo S."/>
            <person name="Riley R."/>
            <person name="Salamov A."/>
            <person name="Simmons B.A."/>
            <person name="Magnuson J.K."/>
            <person name="Henrissat B."/>
            <person name="Mortensen U.H."/>
            <person name="Larsen T.O."/>
            <person name="Devries R.P."/>
            <person name="Grigoriev I.V."/>
            <person name="Machida M."/>
            <person name="Baker S.E."/>
            <person name="Andersen M.R."/>
        </authorList>
    </citation>
    <scope>NUCLEOTIDE SEQUENCE</scope>
    <source>
        <strain evidence="2">CBS 117612</strain>
    </source>
</reference>
<name>A0A5N6YF48_9EURO</name>
<feature type="region of interest" description="Disordered" evidence="1">
    <location>
        <begin position="1"/>
        <end position="38"/>
    </location>
</feature>
<dbReference type="AlphaFoldDB" id="A0A5N6YF48"/>
<sequence>MTSVPRTGTPGHQSPRTSSAQGPCVQGSDIPTIDGPEGHTRILVSESCSVVCLRI</sequence>
<proteinExistence type="predicted"/>